<dbReference type="Gene3D" id="3.40.50.300">
    <property type="entry name" value="P-loop containing nucleotide triphosphate hydrolases"/>
    <property type="match status" value="1"/>
</dbReference>
<reference evidence="1" key="1">
    <citation type="submission" date="2022-11" db="EMBL/GenBank/DDBJ databases">
        <title>Chromosomal genome sequence assembly and mating type (MAT) locus characterization of the leprose asexual lichenized fungus Lepraria neglecta (Nyl.) Erichsen.</title>
        <authorList>
            <person name="Allen J.L."/>
            <person name="Pfeffer B."/>
        </authorList>
    </citation>
    <scope>NUCLEOTIDE SEQUENCE</scope>
    <source>
        <strain evidence="1">Allen 5258</strain>
    </source>
</reference>
<proteinExistence type="predicted"/>
<dbReference type="Proteomes" id="UP001276659">
    <property type="component" value="Unassembled WGS sequence"/>
</dbReference>
<organism evidence="1 2">
    <name type="scientific">Lepraria neglecta</name>
    <dbReference type="NCBI Taxonomy" id="209136"/>
    <lineage>
        <taxon>Eukaryota</taxon>
        <taxon>Fungi</taxon>
        <taxon>Dikarya</taxon>
        <taxon>Ascomycota</taxon>
        <taxon>Pezizomycotina</taxon>
        <taxon>Lecanoromycetes</taxon>
        <taxon>OSLEUM clade</taxon>
        <taxon>Lecanoromycetidae</taxon>
        <taxon>Lecanorales</taxon>
        <taxon>Lecanorineae</taxon>
        <taxon>Stereocaulaceae</taxon>
        <taxon>Lepraria</taxon>
    </lineage>
</organism>
<protein>
    <submittedName>
        <fullName evidence="1">Uncharacterized protein</fullName>
    </submittedName>
</protein>
<name>A0AAD9ZFT6_9LECA</name>
<dbReference type="SUPFAM" id="SSF52540">
    <property type="entry name" value="P-loop containing nucleoside triphosphate hydrolases"/>
    <property type="match status" value="1"/>
</dbReference>
<evidence type="ECO:0000313" key="2">
    <source>
        <dbReference type="Proteomes" id="UP001276659"/>
    </source>
</evidence>
<dbReference type="PANTHER" id="PTHR35205:SF1">
    <property type="entry name" value="ZU5 DOMAIN-CONTAINING PROTEIN"/>
    <property type="match status" value="1"/>
</dbReference>
<gene>
    <name evidence="1" type="ORF">OEA41_000353</name>
</gene>
<dbReference type="PANTHER" id="PTHR35205">
    <property type="entry name" value="NB-ARC AND TPR DOMAIN PROTEIN"/>
    <property type="match status" value="1"/>
</dbReference>
<evidence type="ECO:0000313" key="1">
    <source>
        <dbReference type="EMBL" id="KAK3178220.1"/>
    </source>
</evidence>
<keyword evidence="2" id="KW-1185">Reference proteome</keyword>
<dbReference type="InterPro" id="IPR027417">
    <property type="entry name" value="P-loop_NTPase"/>
</dbReference>
<comment type="caution">
    <text evidence="1">The sequence shown here is derived from an EMBL/GenBank/DDBJ whole genome shotgun (WGS) entry which is preliminary data.</text>
</comment>
<accession>A0AAD9ZFT6</accession>
<dbReference type="AlphaFoldDB" id="A0AAD9ZFT6"/>
<dbReference type="EMBL" id="JASNWA010000003">
    <property type="protein sequence ID" value="KAK3178220.1"/>
    <property type="molecule type" value="Genomic_DNA"/>
</dbReference>
<sequence>MRCVHYGIPDIVSKVTTIENDILVIERKVDFIYNEIPTLRKIMERLEKLATFIDRAGQVFVKLQRQAFPSLDSVDKLALNLQSQSSSNAIEEMERRTPGTNGKAHMEPVLNNLPYSRISDFVGRKGLPQALEEASRVVDQLSMSQYLPSLRQSYGVLAEVISKRLRAMEFPDLGSRIRYVKETLGNSLKRWLLVFDKYDIPSQFENIQTFIPSAGHEAIIVTSRHPDSARLSCHIKVDRMHEAEDLDLLLKRANSEPIEVNTKHGKLTAHRLGHLPFAIDQAGSYIRKQEVPLCEFIGHYN</sequence>